<dbReference type="RefSeq" id="WP_149777797.1">
    <property type="nucleotide sequence ID" value="NZ_FRCB01000001.1"/>
</dbReference>
<evidence type="ECO:0000256" key="1">
    <source>
        <dbReference type="SAM" id="MobiDB-lite"/>
    </source>
</evidence>
<dbReference type="CDD" id="cd01324">
    <property type="entry name" value="cbb3_Oxidase_CcoQ"/>
    <property type="match status" value="1"/>
</dbReference>
<keyword evidence="4" id="KW-1185">Reference proteome</keyword>
<name>A0A1M6ZUP6_9RHOB</name>
<protein>
    <submittedName>
        <fullName evidence="3">Cytochrome c oxidase cbb3-type subunit 4</fullName>
    </submittedName>
</protein>
<evidence type="ECO:0000313" key="4">
    <source>
        <dbReference type="Proteomes" id="UP000322545"/>
    </source>
</evidence>
<keyword evidence="2" id="KW-0472">Membrane</keyword>
<sequence length="64" mass="7444">METYSLLREFADSWMLLFLFLFFIGVVLWVFRPGATETYEDPSGIPFRHEDKPAREGEADAKEA</sequence>
<proteinExistence type="predicted"/>
<organism evidence="3 4">
    <name type="scientific">Roseovarius litoreus</name>
    <dbReference type="NCBI Taxonomy" id="1155722"/>
    <lineage>
        <taxon>Bacteria</taxon>
        <taxon>Pseudomonadati</taxon>
        <taxon>Pseudomonadota</taxon>
        <taxon>Alphaproteobacteria</taxon>
        <taxon>Rhodobacterales</taxon>
        <taxon>Roseobacteraceae</taxon>
        <taxon>Roseovarius</taxon>
    </lineage>
</organism>
<keyword evidence="2" id="KW-1133">Transmembrane helix</keyword>
<dbReference type="EMBL" id="FRCB01000001">
    <property type="protein sequence ID" value="SHL34144.1"/>
    <property type="molecule type" value="Genomic_DNA"/>
</dbReference>
<dbReference type="InterPro" id="IPR008621">
    <property type="entry name" value="Cbb3-typ_cyt_oxidase_comp"/>
</dbReference>
<gene>
    <name evidence="3" type="ORF">SAMN05443432_101192</name>
</gene>
<dbReference type="Pfam" id="PF05545">
    <property type="entry name" value="FixQ"/>
    <property type="match status" value="1"/>
</dbReference>
<evidence type="ECO:0000313" key="3">
    <source>
        <dbReference type="EMBL" id="SHL34144.1"/>
    </source>
</evidence>
<feature type="compositionally biased region" description="Basic and acidic residues" evidence="1">
    <location>
        <begin position="47"/>
        <end position="64"/>
    </location>
</feature>
<feature type="region of interest" description="Disordered" evidence="1">
    <location>
        <begin position="36"/>
        <end position="64"/>
    </location>
</feature>
<feature type="transmembrane region" description="Helical" evidence="2">
    <location>
        <begin position="14"/>
        <end position="31"/>
    </location>
</feature>
<keyword evidence="2" id="KW-0812">Transmembrane</keyword>
<reference evidence="3 4" key="1">
    <citation type="submission" date="2016-11" db="EMBL/GenBank/DDBJ databases">
        <authorList>
            <person name="Varghese N."/>
            <person name="Submissions S."/>
        </authorList>
    </citation>
    <scope>NUCLEOTIDE SEQUENCE [LARGE SCALE GENOMIC DNA]</scope>
    <source>
        <strain evidence="3 4">DSM 28249</strain>
    </source>
</reference>
<dbReference type="Proteomes" id="UP000322545">
    <property type="component" value="Unassembled WGS sequence"/>
</dbReference>
<evidence type="ECO:0000256" key="2">
    <source>
        <dbReference type="SAM" id="Phobius"/>
    </source>
</evidence>
<dbReference type="AlphaFoldDB" id="A0A1M6ZUP6"/>
<accession>A0A1M6ZUP6</accession>